<sequence length="97" mass="11513">MRTFTRGMLARSKAGHDTGKLYVLTEADSDFVWLCDGKIRTLDRPKKKRRRHIQIIYQIPGNLRELIEEGGEIRDEHIRKAIKEYERQRDCSNQQEV</sequence>
<evidence type="ECO:0000256" key="1">
    <source>
        <dbReference type="ARBA" id="ARBA00022980"/>
    </source>
</evidence>
<comment type="caution">
    <text evidence="3">The sequence shown here is derived from an EMBL/GenBank/DDBJ whole genome shotgun (WGS) entry which is preliminary data.</text>
</comment>
<reference evidence="3" key="1">
    <citation type="journal article" date="2021" name="PeerJ">
        <title>Extensive microbial diversity within the chicken gut microbiome revealed by metagenomics and culture.</title>
        <authorList>
            <person name="Gilroy R."/>
            <person name="Ravi A."/>
            <person name="Getino M."/>
            <person name="Pursley I."/>
            <person name="Horton D.L."/>
            <person name="Alikhan N.F."/>
            <person name="Baker D."/>
            <person name="Gharbi K."/>
            <person name="Hall N."/>
            <person name="Watson M."/>
            <person name="Adriaenssens E.M."/>
            <person name="Foster-Nyarko E."/>
            <person name="Jarju S."/>
            <person name="Secka A."/>
            <person name="Antonio M."/>
            <person name="Oren A."/>
            <person name="Chaudhuri R.R."/>
            <person name="La Ragione R."/>
            <person name="Hildebrand F."/>
            <person name="Pallen M.J."/>
        </authorList>
    </citation>
    <scope>NUCLEOTIDE SEQUENCE</scope>
    <source>
        <strain evidence="3">ChiBcec2-3848</strain>
    </source>
</reference>
<organism evidence="3 4">
    <name type="scientific">Candidatus Blautia merdavium</name>
    <dbReference type="NCBI Taxonomy" id="2838494"/>
    <lineage>
        <taxon>Bacteria</taxon>
        <taxon>Bacillati</taxon>
        <taxon>Bacillota</taxon>
        <taxon>Clostridia</taxon>
        <taxon>Lachnospirales</taxon>
        <taxon>Lachnospiraceae</taxon>
        <taxon>Blautia</taxon>
    </lineage>
</organism>
<dbReference type="EMBL" id="DWVZ01000023">
    <property type="protein sequence ID" value="HJC62365.1"/>
    <property type="molecule type" value="Genomic_DNA"/>
</dbReference>
<dbReference type="InterPro" id="IPR041985">
    <property type="entry name" value="Ribosomal_eL14_KOW"/>
</dbReference>
<keyword evidence="1" id="KW-0689">Ribosomal protein</keyword>
<dbReference type="GO" id="GO:0005840">
    <property type="term" value="C:ribosome"/>
    <property type="evidence" value="ECO:0007669"/>
    <property type="project" value="UniProtKB-KW"/>
</dbReference>
<keyword evidence="2" id="KW-0687">Ribonucleoprotein</keyword>
<proteinExistence type="predicted"/>
<reference evidence="3" key="2">
    <citation type="submission" date="2021-04" db="EMBL/GenBank/DDBJ databases">
        <authorList>
            <person name="Gilroy R."/>
        </authorList>
    </citation>
    <scope>NUCLEOTIDE SEQUENCE</scope>
    <source>
        <strain evidence="3">ChiBcec2-3848</strain>
    </source>
</reference>
<evidence type="ECO:0000313" key="3">
    <source>
        <dbReference type="EMBL" id="HJC62365.1"/>
    </source>
</evidence>
<dbReference type="GO" id="GO:1990904">
    <property type="term" value="C:ribonucleoprotein complex"/>
    <property type="evidence" value="ECO:0007669"/>
    <property type="project" value="UniProtKB-KW"/>
</dbReference>
<dbReference type="AlphaFoldDB" id="A0A9D2T9K5"/>
<accession>A0A9D2T9K5</accession>
<name>A0A9D2T9K5_9FIRM</name>
<dbReference type="InterPro" id="IPR008991">
    <property type="entry name" value="Translation_prot_SH3-like_sf"/>
</dbReference>
<dbReference type="CDD" id="cd06088">
    <property type="entry name" value="KOW_RPL14"/>
    <property type="match status" value="1"/>
</dbReference>
<gene>
    <name evidence="3" type="ORF">H9753_01920</name>
</gene>
<evidence type="ECO:0000256" key="2">
    <source>
        <dbReference type="ARBA" id="ARBA00023274"/>
    </source>
</evidence>
<dbReference type="SUPFAM" id="SSF50104">
    <property type="entry name" value="Translation proteins SH3-like domain"/>
    <property type="match status" value="1"/>
</dbReference>
<dbReference type="Proteomes" id="UP000823886">
    <property type="component" value="Unassembled WGS sequence"/>
</dbReference>
<evidence type="ECO:0000313" key="4">
    <source>
        <dbReference type="Proteomes" id="UP000823886"/>
    </source>
</evidence>
<protein>
    <submittedName>
        <fullName evidence="3">KOW domain-containing RNA-binding protein</fullName>
    </submittedName>
</protein>